<name>K6X6T5_9MICO</name>
<dbReference type="InterPro" id="IPR000182">
    <property type="entry name" value="GNAT_dom"/>
</dbReference>
<evidence type="ECO:0000259" key="1">
    <source>
        <dbReference type="PROSITE" id="PS51186"/>
    </source>
</evidence>
<evidence type="ECO:0000313" key="3">
    <source>
        <dbReference type="Proteomes" id="UP000008366"/>
    </source>
</evidence>
<reference evidence="2 3" key="1">
    <citation type="submission" date="2012-08" db="EMBL/GenBank/DDBJ databases">
        <title>Whole genome shotgun sequence of Kineosphaera limosa NBRC 100340.</title>
        <authorList>
            <person name="Yoshida I."/>
            <person name="Isaki S."/>
            <person name="Hosoyama A."/>
            <person name="Tsuchikane K."/>
            <person name="Katsumata H."/>
            <person name="Ando Y."/>
            <person name="Ohji S."/>
            <person name="Hamada M."/>
            <person name="Tamura T."/>
            <person name="Yamazoe A."/>
            <person name="Yamazaki S."/>
            <person name="Fujita N."/>
        </authorList>
    </citation>
    <scope>NUCLEOTIDE SEQUENCE [LARGE SCALE GENOMIC DNA]</scope>
    <source>
        <strain evidence="2 3">NBRC 100340</strain>
    </source>
</reference>
<dbReference type="OrthoDB" id="9775595at2"/>
<dbReference type="EMBL" id="BAHD01000005">
    <property type="protein sequence ID" value="GAB94539.1"/>
    <property type="molecule type" value="Genomic_DNA"/>
</dbReference>
<keyword evidence="3" id="KW-1185">Reference proteome</keyword>
<dbReference type="Proteomes" id="UP000008366">
    <property type="component" value="Unassembled WGS sequence"/>
</dbReference>
<feature type="domain" description="N-acetyltransferase" evidence="1">
    <location>
        <begin position="192"/>
        <end position="341"/>
    </location>
</feature>
<dbReference type="STRING" id="1184609.KILIM_005_01560"/>
<keyword evidence="2" id="KW-0808">Transferase</keyword>
<accession>K6X6T5</accession>
<dbReference type="InterPro" id="IPR016181">
    <property type="entry name" value="Acyl_CoA_acyltransferase"/>
</dbReference>
<dbReference type="Gene3D" id="3.40.630.30">
    <property type="match status" value="1"/>
</dbReference>
<sequence length="341" mass="36621">MSDAPVPDARMVRLTRDFWTATPRWSLRRRLPDGRASDVVGHVLVADESGVVLLPEDGPAVRVDRADVVAHRVVPPRAVRPASSPEALERIAARGWPGLALWRLGGWLLRSGGGYSNRANSVLVAGDPGLPIAAALEVVADHYAQLGRPAIMQLPHAIDAPRVGQDDPTADVAAAAVAAGWQPYSQTRVLTADLRRLRPEVAAPGIDAPAATWSDAPDDAWLHGLHGGQASTDEVARAVITSAPAEYLTLRDTGDDPVAIGRLVHTDDWAGLSCIEVAPEQRGRGLGRHITELMLARARTAVTPARFAYLQVEVDNAPALALYNSLGFTDHHDYHYCRLMP</sequence>
<organism evidence="2 3">
    <name type="scientific">Kineosphaera limosa NBRC 100340</name>
    <dbReference type="NCBI Taxonomy" id="1184609"/>
    <lineage>
        <taxon>Bacteria</taxon>
        <taxon>Bacillati</taxon>
        <taxon>Actinomycetota</taxon>
        <taxon>Actinomycetes</taxon>
        <taxon>Micrococcales</taxon>
        <taxon>Dermatophilaceae</taxon>
        <taxon>Kineosphaera</taxon>
    </lineage>
</organism>
<dbReference type="InterPro" id="IPR056935">
    <property type="entry name" value="Rv0428c-like_C"/>
</dbReference>
<dbReference type="eggNOG" id="COG0456">
    <property type="taxonomic scope" value="Bacteria"/>
</dbReference>
<protein>
    <submittedName>
        <fullName evidence="2">Putative acetyltransferase</fullName>
    </submittedName>
</protein>
<evidence type="ECO:0000313" key="2">
    <source>
        <dbReference type="EMBL" id="GAB94539.1"/>
    </source>
</evidence>
<dbReference type="RefSeq" id="WP_006591072.1">
    <property type="nucleotide sequence ID" value="NZ_BAHD01000005.1"/>
</dbReference>
<dbReference type="SUPFAM" id="SSF55729">
    <property type="entry name" value="Acyl-CoA N-acyltransferases (Nat)"/>
    <property type="match status" value="1"/>
</dbReference>
<dbReference type="PROSITE" id="PS51186">
    <property type="entry name" value="GNAT"/>
    <property type="match status" value="1"/>
</dbReference>
<comment type="caution">
    <text evidence="2">The sequence shown here is derived from an EMBL/GenBank/DDBJ whole genome shotgun (WGS) entry which is preliminary data.</text>
</comment>
<dbReference type="AlphaFoldDB" id="K6X6T5"/>
<dbReference type="Pfam" id="PF24553">
    <property type="entry name" value="Rv0428c_C"/>
    <property type="match status" value="1"/>
</dbReference>
<dbReference type="CDD" id="cd04301">
    <property type="entry name" value="NAT_SF"/>
    <property type="match status" value="1"/>
</dbReference>
<gene>
    <name evidence="2" type="ORF">KILIM_005_01560</name>
</gene>
<dbReference type="GO" id="GO:0016747">
    <property type="term" value="F:acyltransferase activity, transferring groups other than amino-acyl groups"/>
    <property type="evidence" value="ECO:0007669"/>
    <property type="project" value="InterPro"/>
</dbReference>
<proteinExistence type="predicted"/>